<dbReference type="EMBL" id="JARVCO010000002">
    <property type="protein sequence ID" value="MDZ8117547.1"/>
    <property type="molecule type" value="Genomic_DNA"/>
</dbReference>
<name>A0ABU5MTR8_9BACT</name>
<accession>A0ABU5MTR8</accession>
<proteinExistence type="predicted"/>
<protein>
    <submittedName>
        <fullName evidence="2">DUF1080 domain-containing protein</fullName>
    </submittedName>
</protein>
<reference evidence="2 3" key="1">
    <citation type="journal article" date="2024" name="Appl. Environ. Microbiol.">
        <title>Pontiella agarivorans sp. nov., a novel marine anaerobic bacterium capable of degrading macroalgal polysaccharides and fixing nitrogen.</title>
        <authorList>
            <person name="Liu N."/>
            <person name="Kivenson V."/>
            <person name="Peng X."/>
            <person name="Cui Z."/>
            <person name="Lankiewicz T.S."/>
            <person name="Gosselin K.M."/>
            <person name="English C.J."/>
            <person name="Blair E.M."/>
            <person name="O'Malley M.A."/>
            <person name="Valentine D.L."/>
        </authorList>
    </citation>
    <scope>NUCLEOTIDE SEQUENCE [LARGE SCALE GENOMIC DNA]</scope>
    <source>
        <strain evidence="2 3">NLcol2</strain>
    </source>
</reference>
<dbReference type="Proteomes" id="UP001290861">
    <property type="component" value="Unassembled WGS sequence"/>
</dbReference>
<dbReference type="InterPro" id="IPR010496">
    <property type="entry name" value="AL/BT2_dom"/>
</dbReference>
<gene>
    <name evidence="2" type="ORF">P9H32_02830</name>
</gene>
<comment type="caution">
    <text evidence="2">The sequence shown here is derived from an EMBL/GenBank/DDBJ whole genome shotgun (WGS) entry which is preliminary data.</text>
</comment>
<dbReference type="Gene3D" id="2.60.120.560">
    <property type="entry name" value="Exo-inulinase, domain 1"/>
    <property type="match status" value="1"/>
</dbReference>
<sequence>MKKWIVVLALSLAGGVWAEGAWKDLLEGGNLDQWWQKNPSAGWVMEADGSVHLPAGVKGGSLSTRESFQDFELRFEWKISEGGNSGVYYRAAKGKSPEYQILDDEKHVRGQWPVSRAAALYDLFGRSDDSCYKPAGEWNTGKIVAEGKRLQHWLNGVKVVDVEVDSPEWNEAFAKSKFKNPETYGKMNGKIWFQDHGGEVWYRNVLIRSR</sequence>
<dbReference type="Pfam" id="PF06439">
    <property type="entry name" value="3keto-disac_hyd"/>
    <property type="match status" value="1"/>
</dbReference>
<feature type="domain" description="3-keto-alpha-glucoside-1,2-lyase/3-keto-2-hydroxy-glucal hydratase" evidence="1">
    <location>
        <begin position="22"/>
        <end position="208"/>
    </location>
</feature>
<evidence type="ECO:0000313" key="2">
    <source>
        <dbReference type="EMBL" id="MDZ8117547.1"/>
    </source>
</evidence>
<evidence type="ECO:0000259" key="1">
    <source>
        <dbReference type="Pfam" id="PF06439"/>
    </source>
</evidence>
<keyword evidence="3" id="KW-1185">Reference proteome</keyword>
<evidence type="ECO:0000313" key="3">
    <source>
        <dbReference type="Proteomes" id="UP001290861"/>
    </source>
</evidence>
<organism evidence="2 3">
    <name type="scientific">Pontiella agarivorans</name>
    <dbReference type="NCBI Taxonomy" id="3038953"/>
    <lineage>
        <taxon>Bacteria</taxon>
        <taxon>Pseudomonadati</taxon>
        <taxon>Kiritimatiellota</taxon>
        <taxon>Kiritimatiellia</taxon>
        <taxon>Kiritimatiellales</taxon>
        <taxon>Pontiellaceae</taxon>
        <taxon>Pontiella</taxon>
    </lineage>
</organism>